<proteinExistence type="predicted"/>
<keyword evidence="1" id="KW-1133">Transmembrane helix</keyword>
<feature type="domain" description="Protein FecR C-terminal" evidence="3">
    <location>
        <begin position="255"/>
        <end position="313"/>
    </location>
</feature>
<dbReference type="InterPro" id="IPR032508">
    <property type="entry name" value="FecR_C"/>
</dbReference>
<keyword evidence="1" id="KW-0472">Membrane</keyword>
<dbReference type="InterPro" id="IPR006860">
    <property type="entry name" value="FecR"/>
</dbReference>
<dbReference type="InterPro" id="IPR012373">
    <property type="entry name" value="Ferrdict_sens_TM"/>
</dbReference>
<reference evidence="4 5" key="1">
    <citation type="submission" date="2019-07" db="EMBL/GenBank/DDBJ databases">
        <title>Thalassofilum flectens gen. nov., sp. nov., a novel moderate thermophilic anaerobe from a shallow sea hot spring in Kunashir Island (Russia), representing a new family in the order Bacteroidales, and proposal of Thalassofilacea fam. nov.</title>
        <authorList>
            <person name="Kochetkova T.V."/>
            <person name="Podosokorskaya O.A."/>
            <person name="Novikov A."/>
            <person name="Elcheninov A.G."/>
            <person name="Toshchakov S.V."/>
            <person name="Kublanov I.V."/>
        </authorList>
    </citation>
    <scope>NUCLEOTIDE SEQUENCE [LARGE SCALE GENOMIC DNA]</scope>
    <source>
        <strain evidence="4 5">38-H</strain>
    </source>
</reference>
<dbReference type="PIRSF" id="PIRSF018266">
    <property type="entry name" value="FecR"/>
    <property type="match status" value="1"/>
</dbReference>
<gene>
    <name evidence="4" type="ORF">FHG85_01740</name>
</gene>
<dbReference type="EMBL" id="CP041345">
    <property type="protein sequence ID" value="QKG79037.1"/>
    <property type="molecule type" value="Genomic_DNA"/>
</dbReference>
<accession>A0A7D3XEV5</accession>
<dbReference type="KEGG" id="ttz:FHG85_01740"/>
<feature type="transmembrane region" description="Helical" evidence="1">
    <location>
        <begin position="91"/>
        <end position="112"/>
    </location>
</feature>
<dbReference type="Gene3D" id="3.55.50.30">
    <property type="match status" value="1"/>
</dbReference>
<dbReference type="GO" id="GO:0016989">
    <property type="term" value="F:sigma factor antagonist activity"/>
    <property type="evidence" value="ECO:0007669"/>
    <property type="project" value="TreeGrafter"/>
</dbReference>
<organism evidence="4 5">
    <name type="scientific">Tenuifilum thalassicum</name>
    <dbReference type="NCBI Taxonomy" id="2590900"/>
    <lineage>
        <taxon>Bacteria</taxon>
        <taxon>Pseudomonadati</taxon>
        <taxon>Bacteroidota</taxon>
        <taxon>Bacteroidia</taxon>
        <taxon>Bacteroidales</taxon>
        <taxon>Tenuifilaceae</taxon>
        <taxon>Tenuifilum</taxon>
    </lineage>
</organism>
<dbReference type="Pfam" id="PF04773">
    <property type="entry name" value="FecR"/>
    <property type="match status" value="1"/>
</dbReference>
<evidence type="ECO:0000259" key="2">
    <source>
        <dbReference type="Pfam" id="PF04773"/>
    </source>
</evidence>
<dbReference type="Gene3D" id="2.60.120.1440">
    <property type="match status" value="1"/>
</dbReference>
<evidence type="ECO:0000313" key="5">
    <source>
        <dbReference type="Proteomes" id="UP000500961"/>
    </source>
</evidence>
<dbReference type="AlphaFoldDB" id="A0A7D3XEV5"/>
<protein>
    <recommendedName>
        <fullName evidence="6">DUF4974 domain-containing protein</fullName>
    </recommendedName>
</protein>
<keyword evidence="1" id="KW-0812">Transmembrane</keyword>
<dbReference type="PANTHER" id="PTHR30273:SF2">
    <property type="entry name" value="PROTEIN FECR"/>
    <property type="match status" value="1"/>
</dbReference>
<name>A0A7D3XEV5_9BACT</name>
<dbReference type="Pfam" id="PF16344">
    <property type="entry name" value="FecR_C"/>
    <property type="match status" value="1"/>
</dbReference>
<dbReference type="Proteomes" id="UP000500961">
    <property type="component" value="Chromosome"/>
</dbReference>
<sequence length="324" mass="36707">MRKQKHLSRAAKYFIGETTLIEVILFRISLLFSREARNNYKWLNEMKAFKTDKRKNDIKFDTDAAWNKFQQKIAKAEDEVDRQIGWTPYKLASIAASLLVIVVASFLTWSYLNPETVKLINYAQGNTLIRTLPDGTQVFLSHNALLEYPKRFVGRSRVVRLKGEAYFDVSKNPNRPFIIQTEKANIEVVGTAFNLKTTKNNVQVNVTEGKVRVTLANITKSALVSAGESAIANGTEIIKLKPDKSLNVNKRMKILMFQDEYLEDIIRVINKTYGTKIYLIGDDLKAMKISVTFDNEPSNIVNVLSASFNLKVTANPDGSIMLSN</sequence>
<dbReference type="RefSeq" id="WP_173072555.1">
    <property type="nucleotide sequence ID" value="NZ_CP041345.1"/>
</dbReference>
<feature type="domain" description="FecR protein" evidence="2">
    <location>
        <begin position="131"/>
        <end position="212"/>
    </location>
</feature>
<evidence type="ECO:0008006" key="6">
    <source>
        <dbReference type="Google" id="ProtNLM"/>
    </source>
</evidence>
<evidence type="ECO:0000313" key="4">
    <source>
        <dbReference type="EMBL" id="QKG79037.1"/>
    </source>
</evidence>
<evidence type="ECO:0000259" key="3">
    <source>
        <dbReference type="Pfam" id="PF16344"/>
    </source>
</evidence>
<keyword evidence="5" id="KW-1185">Reference proteome</keyword>
<dbReference type="PANTHER" id="PTHR30273">
    <property type="entry name" value="PERIPLASMIC SIGNAL SENSOR AND SIGMA FACTOR ACTIVATOR FECR-RELATED"/>
    <property type="match status" value="1"/>
</dbReference>
<evidence type="ECO:0000256" key="1">
    <source>
        <dbReference type="SAM" id="Phobius"/>
    </source>
</evidence>